<dbReference type="InterPro" id="IPR001670">
    <property type="entry name" value="ADH_Fe/GldA"/>
</dbReference>
<evidence type="ECO:0000313" key="4">
    <source>
        <dbReference type="EMBL" id="OAA92000.1"/>
    </source>
</evidence>
<dbReference type="AlphaFoldDB" id="A0A166SCX6"/>
<feature type="domain" description="Fe-containing alcohol dehydrogenase-like C-terminal" evidence="3">
    <location>
        <begin position="190"/>
        <end position="388"/>
    </location>
</feature>
<dbReference type="GO" id="GO:0046872">
    <property type="term" value="F:metal ion binding"/>
    <property type="evidence" value="ECO:0007669"/>
    <property type="project" value="InterPro"/>
</dbReference>
<dbReference type="GO" id="GO:1990002">
    <property type="term" value="F:methylglyoxal reductase (NADPH) (acetol producing) activity"/>
    <property type="evidence" value="ECO:0007669"/>
    <property type="project" value="TreeGrafter"/>
</dbReference>
<dbReference type="RefSeq" id="WP_013238994.1">
    <property type="nucleotide sequence ID" value="NZ_LITQ01000022.1"/>
</dbReference>
<evidence type="ECO:0000313" key="5">
    <source>
        <dbReference type="EMBL" id="OBR92594.1"/>
    </source>
</evidence>
<keyword evidence="1 4" id="KW-0560">Oxidoreductase</keyword>
<dbReference type="PROSITE" id="PS00060">
    <property type="entry name" value="ADH_IRON_2"/>
    <property type="match status" value="1"/>
</dbReference>
<evidence type="ECO:0000313" key="7">
    <source>
        <dbReference type="Proteomes" id="UP000093694"/>
    </source>
</evidence>
<dbReference type="EMBL" id="LROR01000056">
    <property type="protein sequence ID" value="OBR92594.1"/>
    <property type="molecule type" value="Genomic_DNA"/>
</dbReference>
<dbReference type="InterPro" id="IPR056798">
    <property type="entry name" value="ADH_Fe_C"/>
</dbReference>
<feature type="domain" description="Alcohol dehydrogenase iron-type/glycerol dehydrogenase GldA" evidence="2">
    <location>
        <begin position="10"/>
        <end position="179"/>
    </location>
</feature>
<accession>A0A166SCX6</accession>
<reference evidence="5 7" key="2">
    <citation type="journal article" date="2016" name="Front. Microbiol.">
        <title>Industrial Acetogenic Biocatalysts: A Comparative Metabolic and Genomic Analysis.</title>
        <authorList>
            <person name="Bengelsdorf F."/>
            <person name="Poehlein A."/>
            <person name="Sonja S."/>
            <person name="Erz C."/>
            <person name="Hummel T."/>
            <person name="Hoffmeister S."/>
            <person name="Daniel R."/>
            <person name="Durre P."/>
        </authorList>
    </citation>
    <scope>NUCLEOTIDE SEQUENCE [LARGE SCALE GENOMIC DNA]</scope>
    <source>
        <strain evidence="5 7">PTA-10522</strain>
    </source>
</reference>
<dbReference type="EMBL" id="LITQ01000022">
    <property type="protein sequence ID" value="OAA92000.1"/>
    <property type="molecule type" value="Genomic_DNA"/>
</dbReference>
<comment type="caution">
    <text evidence="4">The sequence shown here is derived from an EMBL/GenBank/DDBJ whole genome shotgun (WGS) entry which is preliminary data.</text>
</comment>
<dbReference type="InterPro" id="IPR018211">
    <property type="entry name" value="ADH_Fe_CS"/>
</dbReference>
<dbReference type="PANTHER" id="PTHR43633:SF1">
    <property type="entry name" value="ALCOHOL DEHYDROGENASE YQHD"/>
    <property type="match status" value="1"/>
</dbReference>
<sequence length="391" mass="43274">MENFIFKNATEIIFGKDTENLVGSKVKEYSKSDKILFCYGGGSIKRSGLYDRVIKSLKENGIEFIELPGIKPNPRLGPVKEGIRLCRENNIKFVLSVGGGSSADTAKAIAVGVPYKGDVWDFYTGKAEVKEALPVGVVITLPATGTESSNSSVIMNEDGWFKKGLNTVLIRPAFSIMNPELTFTLPEYQTACGACDIMAHIMERYFTNVKHVDITDRLCEAALRNVINNAPIVLKDPKNYDARAEIMWTGTIAHNDVLSAGRIGDWASHKIEHELSGETDIAHGAGLAIVFPAWMKYVYKHDINRFVQFAVRVWDVDLSYSSCEDIVLEGIRRMTAFFKSMGLPVTLKEGSIGEDKIEEMANKCTDNGTKTVGQFVKLNKDDIVKILNLAK</sequence>
<dbReference type="Gene3D" id="3.40.50.1970">
    <property type="match status" value="1"/>
</dbReference>
<dbReference type="Pfam" id="PF00465">
    <property type="entry name" value="Fe-ADH"/>
    <property type="match status" value="1"/>
</dbReference>
<dbReference type="Proteomes" id="UP000093694">
    <property type="component" value="Unassembled WGS sequence"/>
</dbReference>
<dbReference type="GO" id="GO:0005829">
    <property type="term" value="C:cytosol"/>
    <property type="evidence" value="ECO:0007669"/>
    <property type="project" value="TreeGrafter"/>
</dbReference>
<dbReference type="InterPro" id="IPR044731">
    <property type="entry name" value="BDH-like"/>
</dbReference>
<proteinExistence type="predicted"/>
<dbReference type="Gene3D" id="1.20.1090.10">
    <property type="entry name" value="Dehydroquinate synthase-like - alpha domain"/>
    <property type="match status" value="1"/>
</dbReference>
<reference evidence="4 6" key="1">
    <citation type="journal article" date="2015" name="Biotechnol. Bioeng.">
        <title>Genome sequence and phenotypic characterization of Caulobacter segnis.</title>
        <authorList>
            <person name="Patel S."/>
            <person name="Fletcher B."/>
            <person name="Scott D.C."/>
            <person name="Ely B."/>
        </authorList>
    </citation>
    <scope>NUCLEOTIDE SEQUENCE [LARGE SCALE GENOMIC DNA]</scope>
    <source>
        <strain evidence="4 6">PS02</strain>
    </source>
</reference>
<evidence type="ECO:0000313" key="6">
    <source>
        <dbReference type="Proteomes" id="UP000077384"/>
    </source>
</evidence>
<dbReference type="GO" id="GO:1990362">
    <property type="term" value="F:butanol dehydrogenase (NAD+) activity"/>
    <property type="evidence" value="ECO:0007669"/>
    <property type="project" value="InterPro"/>
</dbReference>
<dbReference type="SUPFAM" id="SSF56796">
    <property type="entry name" value="Dehydroquinate synthase-like"/>
    <property type="match status" value="1"/>
</dbReference>
<dbReference type="CDD" id="cd08187">
    <property type="entry name" value="BDH"/>
    <property type="match status" value="1"/>
</dbReference>
<dbReference type="Pfam" id="PF25137">
    <property type="entry name" value="ADH_Fe_C"/>
    <property type="match status" value="1"/>
</dbReference>
<organism evidence="4 6">
    <name type="scientific">Clostridium coskatii</name>
    <dbReference type="NCBI Taxonomy" id="1705578"/>
    <lineage>
        <taxon>Bacteria</taxon>
        <taxon>Bacillati</taxon>
        <taxon>Bacillota</taxon>
        <taxon>Clostridia</taxon>
        <taxon>Eubacteriales</taxon>
        <taxon>Clostridiaceae</taxon>
        <taxon>Clostridium</taxon>
    </lineage>
</organism>
<dbReference type="EC" id="1.1.1.-" evidence="4"/>
<gene>
    <name evidence="4" type="primary">bdhA</name>
    <name evidence="5" type="ORF">CLCOS_28310</name>
    <name evidence="4" type="ORF">WX73_01113</name>
</gene>
<keyword evidence="7" id="KW-1185">Reference proteome</keyword>
<evidence type="ECO:0000259" key="2">
    <source>
        <dbReference type="Pfam" id="PF00465"/>
    </source>
</evidence>
<dbReference type="FunFam" id="3.40.50.1970:FF:000003">
    <property type="entry name" value="Alcohol dehydrogenase, iron-containing"/>
    <property type="match status" value="1"/>
</dbReference>
<dbReference type="GO" id="GO:0008106">
    <property type="term" value="F:alcohol dehydrogenase (NADP+) activity"/>
    <property type="evidence" value="ECO:0007669"/>
    <property type="project" value="TreeGrafter"/>
</dbReference>
<evidence type="ECO:0000259" key="3">
    <source>
        <dbReference type="Pfam" id="PF25137"/>
    </source>
</evidence>
<name>A0A166SCX6_9CLOT</name>
<dbReference type="Proteomes" id="UP000077384">
    <property type="component" value="Unassembled WGS sequence"/>
</dbReference>
<evidence type="ECO:0000256" key="1">
    <source>
        <dbReference type="ARBA" id="ARBA00023002"/>
    </source>
</evidence>
<dbReference type="PANTHER" id="PTHR43633">
    <property type="entry name" value="ALCOHOL DEHYDROGENASE YQHD"/>
    <property type="match status" value="1"/>
</dbReference>
<protein>
    <submittedName>
        <fullName evidence="4">NADH-dependent butanol dehydrogenase A</fullName>
        <ecNumber evidence="4">1.1.1.-</ecNumber>
    </submittedName>
</protein>
<dbReference type="PATRIC" id="fig|1705578.3.peg.1506"/>